<feature type="compositionally biased region" description="Polar residues" evidence="1">
    <location>
        <begin position="645"/>
        <end position="668"/>
    </location>
</feature>
<reference evidence="3 4" key="1">
    <citation type="journal article" date="2017" name="Mol. Ecol.">
        <title>Comparative and population genomic landscape of Phellinus noxius: A hypervariable fungus causing root rot in trees.</title>
        <authorList>
            <person name="Chung C.L."/>
            <person name="Lee T.J."/>
            <person name="Akiba M."/>
            <person name="Lee H.H."/>
            <person name="Kuo T.H."/>
            <person name="Liu D."/>
            <person name="Ke H.M."/>
            <person name="Yokoi T."/>
            <person name="Roa M.B."/>
            <person name="Lu M.J."/>
            <person name="Chang Y.Y."/>
            <person name="Ann P.J."/>
            <person name="Tsai J.N."/>
            <person name="Chen C.Y."/>
            <person name="Tzean S.S."/>
            <person name="Ota Y."/>
            <person name="Hattori T."/>
            <person name="Sahashi N."/>
            <person name="Liou R.F."/>
            <person name="Kikuchi T."/>
            <person name="Tsai I.J."/>
        </authorList>
    </citation>
    <scope>NUCLEOTIDE SEQUENCE [LARGE SCALE GENOMIC DNA]</scope>
    <source>
        <strain evidence="3 4">FFPRI411160</strain>
    </source>
</reference>
<sequence length="810" mass="88741">MPYKFKLTRPGGETRRLTFNSRPTWDELDSKIASLFSIPLKAVAVSYQDSDGDTVTMSTQEELYEYLTSGLKFSEPIKFAVVDKSQAIQHTRSVLGTETEAGLPTIGPTIVYDIEDSSWQRVAPIYAEDKQNLNTGSNETHAFVEVIDSDSENENEPQSTYRTSVGGGMSSRQQRFKGKGRDINPQTDATKSDSSLSIVDGEVSDQERPGRDMGYGNTPSSKNILNSFGTVYVVSPPADAVKVPRNFDIPPSLPAHSEFTQSIQGTPRPTIPVDIQQHSDVHSHPVSQSPSFSRDVAKLVDDLSAAFESHPELSEGIRNIVKNAVNGSYWSTDRNRSTSLAESVRVVAEETSEHITRAVGTMANNAEQEAVHMIAEALGGVFRVIGELSHTGGRSVLGGRHPHPHAHHHHYGPRGGWHGARAGSPPPGPPPQGPPPPPGPPPPGPPNHPGPPPPHTSHSHLPPPPPPPHMSPDHPAPPPRMAHDHPPPPGTFGRPSFPGPQDPFSHYPRIPGYPGAPGHFYGPPPVAPPGFGSNFPHERGHFYGRGWGGMHHQLNSYDWMFRDGINQDGQANIHETKASLEAAKSAYKAEKERFRQEKEYRRKIRKERAEQRMEERVASSAVPPAREEQIIARLDINNHKKDKTLNSSYTDNKEPTTSSTKVSNTRRVSTQYQDNIDAPRTTMVYSAPPSPIPTPVEHIPIPPPAPKISISQTYPILPDRGGSTNTAKALQPTPSGPISWPVPPVPEPSRRVQLSTLRDRILAQLFEMGFTTSSQPHLMDVLNKYTSRNDVINEEQVLSDVIAALNLGQH</sequence>
<evidence type="ECO:0000259" key="2">
    <source>
        <dbReference type="PROSITE" id="PS51745"/>
    </source>
</evidence>
<dbReference type="OrthoDB" id="661148at2759"/>
<dbReference type="STRING" id="2282107.A0A286UR78"/>
<dbReference type="InterPro" id="IPR053793">
    <property type="entry name" value="PB1-like"/>
</dbReference>
<evidence type="ECO:0000256" key="1">
    <source>
        <dbReference type="SAM" id="MobiDB-lite"/>
    </source>
</evidence>
<feature type="domain" description="PB1" evidence="2">
    <location>
        <begin position="2"/>
        <end position="78"/>
    </location>
</feature>
<dbReference type="SUPFAM" id="SSF54277">
    <property type="entry name" value="CAD &amp; PB1 domains"/>
    <property type="match status" value="1"/>
</dbReference>
<dbReference type="InterPro" id="IPR000270">
    <property type="entry name" value="PB1_dom"/>
</dbReference>
<organism evidence="3 4">
    <name type="scientific">Pyrrhoderma noxium</name>
    <dbReference type="NCBI Taxonomy" id="2282107"/>
    <lineage>
        <taxon>Eukaryota</taxon>
        <taxon>Fungi</taxon>
        <taxon>Dikarya</taxon>
        <taxon>Basidiomycota</taxon>
        <taxon>Agaricomycotina</taxon>
        <taxon>Agaricomycetes</taxon>
        <taxon>Hymenochaetales</taxon>
        <taxon>Hymenochaetaceae</taxon>
        <taxon>Pyrrhoderma</taxon>
    </lineage>
</organism>
<dbReference type="Pfam" id="PF00564">
    <property type="entry name" value="PB1"/>
    <property type="match status" value="1"/>
</dbReference>
<dbReference type="Proteomes" id="UP000217199">
    <property type="component" value="Unassembled WGS sequence"/>
</dbReference>
<feature type="compositionally biased region" description="Pro residues" evidence="1">
    <location>
        <begin position="424"/>
        <end position="480"/>
    </location>
</feature>
<gene>
    <name evidence="3" type="ORF">PNOK_0204800</name>
</gene>
<feature type="compositionally biased region" description="Polar residues" evidence="1">
    <location>
        <begin position="184"/>
        <end position="197"/>
    </location>
</feature>
<accession>A0A286UR78</accession>
<feature type="region of interest" description="Disordered" evidence="1">
    <location>
        <begin position="393"/>
        <end position="525"/>
    </location>
</feature>
<dbReference type="EMBL" id="NBII01000002">
    <property type="protein sequence ID" value="PAV22091.1"/>
    <property type="molecule type" value="Genomic_DNA"/>
</dbReference>
<dbReference type="PROSITE" id="PS51745">
    <property type="entry name" value="PB1"/>
    <property type="match status" value="1"/>
</dbReference>
<comment type="caution">
    <text evidence="3">The sequence shown here is derived from an EMBL/GenBank/DDBJ whole genome shotgun (WGS) entry which is preliminary data.</text>
</comment>
<evidence type="ECO:0000313" key="4">
    <source>
        <dbReference type="Proteomes" id="UP000217199"/>
    </source>
</evidence>
<keyword evidence="4" id="KW-1185">Reference proteome</keyword>
<feature type="region of interest" description="Disordered" evidence="1">
    <location>
        <begin position="636"/>
        <end position="668"/>
    </location>
</feature>
<dbReference type="Gene3D" id="3.10.20.90">
    <property type="entry name" value="Phosphatidylinositol 3-kinase Catalytic Subunit, Chain A, domain 1"/>
    <property type="match status" value="1"/>
</dbReference>
<proteinExistence type="predicted"/>
<evidence type="ECO:0000313" key="3">
    <source>
        <dbReference type="EMBL" id="PAV22091.1"/>
    </source>
</evidence>
<name>A0A286UR78_9AGAM</name>
<feature type="compositionally biased region" description="Basic residues" evidence="1">
    <location>
        <begin position="400"/>
        <end position="412"/>
    </location>
</feature>
<feature type="region of interest" description="Disordered" evidence="1">
    <location>
        <begin position="147"/>
        <end position="220"/>
    </location>
</feature>
<dbReference type="SMART" id="SM00666">
    <property type="entry name" value="PB1"/>
    <property type="match status" value="1"/>
</dbReference>
<dbReference type="AlphaFoldDB" id="A0A286UR78"/>
<dbReference type="InParanoid" id="A0A286UR78"/>
<protein>
    <recommendedName>
        <fullName evidence="2">PB1 domain-containing protein</fullName>
    </recommendedName>
</protein>